<keyword evidence="3" id="KW-0378">Hydrolase</keyword>
<dbReference type="Gene3D" id="3.40.50.1010">
    <property type="entry name" value="5'-nuclease"/>
    <property type="match status" value="1"/>
</dbReference>
<dbReference type="AlphaFoldDB" id="A0A917PVR3"/>
<dbReference type="InterPro" id="IPR051619">
    <property type="entry name" value="TypeII_TA_RNase_PINc/VapC"/>
</dbReference>
<organism evidence="6 7">
    <name type="scientific">Agromyces bauzanensis</name>
    <dbReference type="NCBI Taxonomy" id="1308924"/>
    <lineage>
        <taxon>Bacteria</taxon>
        <taxon>Bacillati</taxon>
        <taxon>Actinomycetota</taxon>
        <taxon>Actinomycetes</taxon>
        <taxon>Micrococcales</taxon>
        <taxon>Microbacteriaceae</taxon>
        <taxon>Agromyces</taxon>
    </lineage>
</organism>
<evidence type="ECO:0000259" key="5">
    <source>
        <dbReference type="Pfam" id="PF01850"/>
    </source>
</evidence>
<dbReference type="GO" id="GO:0046872">
    <property type="term" value="F:metal ion binding"/>
    <property type="evidence" value="ECO:0007669"/>
    <property type="project" value="UniProtKB-KW"/>
</dbReference>
<sequence length="119" mass="12577">MTALLLDAEAGEPELVSGSQLIAPSVLPYEVANVLRRLTLAGRLTAAEADQAFDDFTALAVDLWDWAAIAASAWSLRANLSSYDAAYVALAELVDATLVTRDGRLARAPGLGCPVELFD</sequence>
<dbReference type="SUPFAM" id="SSF88723">
    <property type="entry name" value="PIN domain-like"/>
    <property type="match status" value="1"/>
</dbReference>
<keyword evidence="2" id="KW-0479">Metal-binding</keyword>
<evidence type="ECO:0000256" key="3">
    <source>
        <dbReference type="ARBA" id="ARBA00022801"/>
    </source>
</evidence>
<name>A0A917PVR3_9MICO</name>
<evidence type="ECO:0000313" key="7">
    <source>
        <dbReference type="Proteomes" id="UP000636956"/>
    </source>
</evidence>
<accession>A0A917PVR3</accession>
<gene>
    <name evidence="6" type="ORF">GCM10011372_35340</name>
</gene>
<proteinExistence type="predicted"/>
<comment type="caution">
    <text evidence="6">The sequence shown here is derived from an EMBL/GenBank/DDBJ whole genome shotgun (WGS) entry which is preliminary data.</text>
</comment>
<dbReference type="GO" id="GO:0004518">
    <property type="term" value="F:nuclease activity"/>
    <property type="evidence" value="ECO:0007669"/>
    <property type="project" value="UniProtKB-KW"/>
</dbReference>
<evidence type="ECO:0000256" key="2">
    <source>
        <dbReference type="ARBA" id="ARBA00022723"/>
    </source>
</evidence>
<dbReference type="GO" id="GO:0016787">
    <property type="term" value="F:hydrolase activity"/>
    <property type="evidence" value="ECO:0007669"/>
    <property type="project" value="UniProtKB-KW"/>
</dbReference>
<evidence type="ECO:0000313" key="6">
    <source>
        <dbReference type="EMBL" id="GGJ93828.1"/>
    </source>
</evidence>
<dbReference type="Pfam" id="PF01850">
    <property type="entry name" value="PIN"/>
    <property type="match status" value="1"/>
</dbReference>
<protein>
    <submittedName>
        <fullName evidence="6">VapC ribonuclease</fullName>
    </submittedName>
</protein>
<dbReference type="InterPro" id="IPR002716">
    <property type="entry name" value="PIN_dom"/>
</dbReference>
<reference evidence="6" key="1">
    <citation type="journal article" date="2014" name="Int. J. Syst. Evol. Microbiol.">
        <title>Complete genome sequence of Corynebacterium casei LMG S-19264T (=DSM 44701T), isolated from a smear-ripened cheese.</title>
        <authorList>
            <consortium name="US DOE Joint Genome Institute (JGI-PGF)"/>
            <person name="Walter F."/>
            <person name="Albersmeier A."/>
            <person name="Kalinowski J."/>
            <person name="Ruckert C."/>
        </authorList>
    </citation>
    <scope>NUCLEOTIDE SEQUENCE</scope>
    <source>
        <strain evidence="6">CGMCC 1.8984</strain>
    </source>
</reference>
<evidence type="ECO:0000256" key="4">
    <source>
        <dbReference type="ARBA" id="ARBA00022842"/>
    </source>
</evidence>
<keyword evidence="7" id="KW-1185">Reference proteome</keyword>
<reference evidence="6" key="2">
    <citation type="submission" date="2020-09" db="EMBL/GenBank/DDBJ databases">
        <authorList>
            <person name="Sun Q."/>
            <person name="Zhou Y."/>
        </authorList>
    </citation>
    <scope>NUCLEOTIDE SEQUENCE</scope>
    <source>
        <strain evidence="6">CGMCC 1.8984</strain>
    </source>
</reference>
<dbReference type="Proteomes" id="UP000636956">
    <property type="component" value="Unassembled WGS sequence"/>
</dbReference>
<dbReference type="EMBL" id="BMMD01000037">
    <property type="protein sequence ID" value="GGJ93828.1"/>
    <property type="molecule type" value="Genomic_DNA"/>
</dbReference>
<evidence type="ECO:0000256" key="1">
    <source>
        <dbReference type="ARBA" id="ARBA00022722"/>
    </source>
</evidence>
<dbReference type="PANTHER" id="PTHR35901:SF1">
    <property type="entry name" value="EXONUCLEASE VAPC9"/>
    <property type="match status" value="1"/>
</dbReference>
<feature type="domain" description="PIN" evidence="5">
    <location>
        <begin position="17"/>
        <end position="110"/>
    </location>
</feature>
<dbReference type="InterPro" id="IPR029060">
    <property type="entry name" value="PIN-like_dom_sf"/>
</dbReference>
<dbReference type="InterPro" id="IPR044153">
    <property type="entry name" value="PIN_Pae0151-like"/>
</dbReference>
<keyword evidence="4" id="KW-0460">Magnesium</keyword>
<dbReference type="PANTHER" id="PTHR35901">
    <property type="entry name" value="RIBONUCLEASE VAPC3"/>
    <property type="match status" value="1"/>
</dbReference>
<keyword evidence="1" id="KW-0540">Nuclease</keyword>
<dbReference type="CDD" id="cd09873">
    <property type="entry name" value="PIN_Pae0151-like"/>
    <property type="match status" value="1"/>
</dbReference>